<feature type="domain" description="Filamentous haemagglutinin FhaB/tRNA nuclease CdiA-like TPS" evidence="1">
    <location>
        <begin position="31"/>
        <end position="152"/>
    </location>
</feature>
<dbReference type="RefSeq" id="WP_264326051.1">
    <property type="nucleotide sequence ID" value="NZ_JADEXQ010000056.1"/>
</dbReference>
<dbReference type="EMBL" id="JADEXQ010000056">
    <property type="protein sequence ID" value="MBE9031221.1"/>
    <property type="molecule type" value="Genomic_DNA"/>
</dbReference>
<name>A0A928VME3_9CYAN</name>
<organism evidence="2 3">
    <name type="scientific">Romeriopsis navalis LEGE 11480</name>
    <dbReference type="NCBI Taxonomy" id="2777977"/>
    <lineage>
        <taxon>Bacteria</taxon>
        <taxon>Bacillati</taxon>
        <taxon>Cyanobacteriota</taxon>
        <taxon>Cyanophyceae</taxon>
        <taxon>Leptolyngbyales</taxon>
        <taxon>Leptolyngbyaceae</taxon>
        <taxon>Romeriopsis</taxon>
        <taxon>Romeriopsis navalis</taxon>
    </lineage>
</organism>
<dbReference type="Pfam" id="PF05860">
    <property type="entry name" value="TPS"/>
    <property type="match status" value="1"/>
</dbReference>
<evidence type="ECO:0000313" key="3">
    <source>
        <dbReference type="Proteomes" id="UP000625316"/>
    </source>
</evidence>
<accession>A0A928VME3</accession>
<dbReference type="SMART" id="SM00912">
    <property type="entry name" value="Haemagg_act"/>
    <property type="match status" value="1"/>
</dbReference>
<protein>
    <submittedName>
        <fullName evidence="2">Filamentous hemagglutinin N-terminal domain-containing protein</fullName>
    </submittedName>
</protein>
<comment type="caution">
    <text evidence="2">The sequence shown here is derived from an EMBL/GenBank/DDBJ whole genome shotgun (WGS) entry which is preliminary data.</text>
</comment>
<reference evidence="2" key="1">
    <citation type="submission" date="2020-10" db="EMBL/GenBank/DDBJ databases">
        <authorList>
            <person name="Castelo-Branco R."/>
            <person name="Eusebio N."/>
            <person name="Adriana R."/>
            <person name="Vieira A."/>
            <person name="Brugerolle De Fraissinette N."/>
            <person name="Rezende De Castro R."/>
            <person name="Schneider M.P."/>
            <person name="Vasconcelos V."/>
            <person name="Leao P.N."/>
        </authorList>
    </citation>
    <scope>NUCLEOTIDE SEQUENCE</scope>
    <source>
        <strain evidence="2">LEGE 11480</strain>
    </source>
</reference>
<evidence type="ECO:0000259" key="1">
    <source>
        <dbReference type="SMART" id="SM00912"/>
    </source>
</evidence>
<dbReference type="Gene3D" id="2.160.20.10">
    <property type="entry name" value="Single-stranded right-handed beta-helix, Pectin lyase-like"/>
    <property type="match status" value="2"/>
</dbReference>
<dbReference type="NCBIfam" id="TIGR01901">
    <property type="entry name" value="adhes_NPXG"/>
    <property type="match status" value="1"/>
</dbReference>
<gene>
    <name evidence="2" type="ORF">IQ266_15915</name>
</gene>
<dbReference type="AlphaFoldDB" id="A0A928VME3"/>
<dbReference type="InterPro" id="IPR011050">
    <property type="entry name" value="Pectin_lyase_fold/virulence"/>
</dbReference>
<dbReference type="SUPFAM" id="SSF51126">
    <property type="entry name" value="Pectin lyase-like"/>
    <property type="match status" value="3"/>
</dbReference>
<dbReference type="InterPro" id="IPR008638">
    <property type="entry name" value="FhaB/CdiA-like_TPS"/>
</dbReference>
<sequence length="708" mass="72543">MKLLIASILGILLLPEIGWSQSVIVPDDTLGAERSQVTPNFLGLPVEAIDGGAQRDQNLFHSFREFNVDNGRGAYFAIPNPAIRNVLTRVTGGNPSEILGTIGTFLPTILTTRVPNVNLFLINPNGIVFGETASLDVGASFFATTASGVRWGEGIFSATQPERPADLLTVNPSVFLFGSATPESIEVRSQFLGVPNGEALLLLGGDILIDGGRLNAYGGRVEVGAVGGTGEVKLLESSRLNIPTTLPRADISFTNTARVDVSLDQGGDISFTARNIGLSNSIVRAGIESGLGVEGNRAGDIRLDATSAVRLEQDSQIANVVFQDAIGNGGNLIIKANSLVVNTGAQLSSSTFGTGNAGNVLITASDQVVFQGSSADGQFSSAVFSSVGPGGEGDGGNVEITTSVLEVLDSAQLIARTSGTGDAGNVLINASNRVLLNSFSPTTGRSSGIFISNANTSGIGTGKAGTLNLTTTQLTLSNGAVIGASTANDKRGGDVALNLAQLSLLDGGQILTTSNSSGTAGDITLTASNQVLISGTDSTYRDRFAQFGTAVASINANSGLYARASSLTGTAGNITLSTPRLTLAQQGRIDTQSATGDGGNINLNVPRLLLLRNNSQISATAGTNAFTGDSGNIDLNARFIIAIPNENSDITANAFTSNGGNINIINVKGLLGFNFPACPTPQSGITASSDRGITGTIFLTTPDTKSSN</sequence>
<evidence type="ECO:0000313" key="2">
    <source>
        <dbReference type="EMBL" id="MBE9031221.1"/>
    </source>
</evidence>
<proteinExistence type="predicted"/>
<dbReference type="Proteomes" id="UP000625316">
    <property type="component" value="Unassembled WGS sequence"/>
</dbReference>
<dbReference type="InterPro" id="IPR012334">
    <property type="entry name" value="Pectin_lyas_fold"/>
</dbReference>
<keyword evidence="3" id="KW-1185">Reference proteome</keyword>